<organism evidence="1 2">
    <name type="scientific">Zarea fungicola</name>
    <dbReference type="NCBI Taxonomy" id="93591"/>
    <lineage>
        <taxon>Eukaryota</taxon>
        <taxon>Fungi</taxon>
        <taxon>Dikarya</taxon>
        <taxon>Ascomycota</taxon>
        <taxon>Pezizomycotina</taxon>
        <taxon>Sordariomycetes</taxon>
        <taxon>Hypocreomycetidae</taxon>
        <taxon>Hypocreales</taxon>
        <taxon>Cordycipitaceae</taxon>
        <taxon>Zarea</taxon>
    </lineage>
</organism>
<reference evidence="1" key="1">
    <citation type="submission" date="2022-08" db="EMBL/GenBank/DDBJ databases">
        <title>Genome Sequence of Lecanicillium fungicola.</title>
        <authorList>
            <person name="Buettner E."/>
        </authorList>
    </citation>
    <scope>NUCLEOTIDE SEQUENCE</scope>
    <source>
        <strain evidence="1">Babe33</strain>
    </source>
</reference>
<dbReference type="EMBL" id="JANJQO010000270">
    <property type="protein sequence ID" value="KAJ2979581.1"/>
    <property type="molecule type" value="Genomic_DNA"/>
</dbReference>
<accession>A0ACC1NLW7</accession>
<name>A0ACC1NLW7_9HYPO</name>
<evidence type="ECO:0000313" key="2">
    <source>
        <dbReference type="Proteomes" id="UP001143910"/>
    </source>
</evidence>
<dbReference type="Proteomes" id="UP001143910">
    <property type="component" value="Unassembled WGS sequence"/>
</dbReference>
<comment type="caution">
    <text evidence="1">The sequence shown here is derived from an EMBL/GenBank/DDBJ whole genome shotgun (WGS) entry which is preliminary data.</text>
</comment>
<protein>
    <submittedName>
        <fullName evidence="1">Uncharacterized protein</fullName>
    </submittedName>
</protein>
<proteinExistence type="predicted"/>
<gene>
    <name evidence="1" type="ORF">NQ176_g3161</name>
</gene>
<sequence>MQQQTHRQHRLLSLDFDGKMARQPPQTKAWKVTKCTFYTISLAICIFGIGFTFLLLRKRSSFQGYSVDELNFYYNPAVEVAPVFIIAFICNIAEILTSCFRRCAICIHPGILVGVSLCLWMASLILGTLFVLQIPPSRDPHDYGGECNNGKPNERFNTDVDCSQRRWPIEFVAVAVLTVLLSAAEFLIFVTACLDTHARRKWKQLPASASAMVYTVPESS</sequence>
<keyword evidence="2" id="KW-1185">Reference proteome</keyword>
<evidence type="ECO:0000313" key="1">
    <source>
        <dbReference type="EMBL" id="KAJ2979581.1"/>
    </source>
</evidence>